<evidence type="ECO:0000256" key="1">
    <source>
        <dbReference type="ARBA" id="ARBA00022737"/>
    </source>
</evidence>
<dbReference type="STRING" id="139420.A0A371CNJ9"/>
<dbReference type="EMBL" id="KZ857499">
    <property type="protein sequence ID" value="RDX41865.1"/>
    <property type="molecule type" value="Genomic_DNA"/>
</dbReference>
<evidence type="ECO:0000313" key="4">
    <source>
        <dbReference type="Proteomes" id="UP000256964"/>
    </source>
</evidence>
<dbReference type="GO" id="GO:0051879">
    <property type="term" value="F:Hsp90 protein binding"/>
    <property type="evidence" value="ECO:0007669"/>
    <property type="project" value="TreeGrafter"/>
</dbReference>
<keyword evidence="1" id="KW-0677">Repeat</keyword>
<dbReference type="InterPro" id="IPR011990">
    <property type="entry name" value="TPR-like_helical_dom_sf"/>
</dbReference>
<protein>
    <recommendedName>
        <fullName evidence="5">TPR-like protein</fullName>
    </recommendedName>
</protein>
<evidence type="ECO:0000313" key="3">
    <source>
        <dbReference type="EMBL" id="RDX41865.1"/>
    </source>
</evidence>
<evidence type="ECO:0000256" key="2">
    <source>
        <dbReference type="ARBA" id="ARBA00022803"/>
    </source>
</evidence>
<proteinExistence type="predicted"/>
<dbReference type="Gene3D" id="1.25.40.10">
    <property type="entry name" value="Tetratricopeptide repeat domain"/>
    <property type="match status" value="1"/>
</dbReference>
<accession>A0A371CNJ9</accession>
<dbReference type="PANTHER" id="PTHR22904">
    <property type="entry name" value="TPR REPEAT CONTAINING PROTEIN"/>
    <property type="match status" value="1"/>
</dbReference>
<evidence type="ECO:0008006" key="5">
    <source>
        <dbReference type="Google" id="ProtNLM"/>
    </source>
</evidence>
<organism evidence="3 4">
    <name type="scientific">Lentinus brumalis</name>
    <dbReference type="NCBI Taxonomy" id="2498619"/>
    <lineage>
        <taxon>Eukaryota</taxon>
        <taxon>Fungi</taxon>
        <taxon>Dikarya</taxon>
        <taxon>Basidiomycota</taxon>
        <taxon>Agaricomycotina</taxon>
        <taxon>Agaricomycetes</taxon>
        <taxon>Polyporales</taxon>
        <taxon>Polyporaceae</taxon>
        <taxon>Lentinus</taxon>
    </lineage>
</organism>
<keyword evidence="4" id="KW-1185">Reference proteome</keyword>
<dbReference type="Proteomes" id="UP000256964">
    <property type="component" value="Unassembled WGS sequence"/>
</dbReference>
<name>A0A371CNJ9_9APHY</name>
<dbReference type="SUPFAM" id="SSF48452">
    <property type="entry name" value="TPR-like"/>
    <property type="match status" value="1"/>
</dbReference>
<keyword evidence="2" id="KW-0802">TPR repeat</keyword>
<dbReference type="AlphaFoldDB" id="A0A371CNJ9"/>
<reference evidence="3 4" key="1">
    <citation type="journal article" date="2018" name="Biotechnol. Biofuels">
        <title>Integrative visual omics of the white-rot fungus Polyporus brumalis exposes the biotechnological potential of its oxidative enzymes for delignifying raw plant biomass.</title>
        <authorList>
            <person name="Miyauchi S."/>
            <person name="Rancon A."/>
            <person name="Drula E."/>
            <person name="Hage H."/>
            <person name="Chaduli D."/>
            <person name="Favel A."/>
            <person name="Grisel S."/>
            <person name="Henrissat B."/>
            <person name="Herpoel-Gimbert I."/>
            <person name="Ruiz-Duenas F.J."/>
            <person name="Chevret D."/>
            <person name="Hainaut M."/>
            <person name="Lin J."/>
            <person name="Wang M."/>
            <person name="Pangilinan J."/>
            <person name="Lipzen A."/>
            <person name="Lesage-Meessen L."/>
            <person name="Navarro D."/>
            <person name="Riley R."/>
            <person name="Grigoriev I.V."/>
            <person name="Zhou S."/>
            <person name="Raouche S."/>
            <person name="Rosso M.N."/>
        </authorList>
    </citation>
    <scope>NUCLEOTIDE SEQUENCE [LARGE SCALE GENOMIC DNA]</scope>
    <source>
        <strain evidence="3 4">BRFM 1820</strain>
    </source>
</reference>
<gene>
    <name evidence="3" type="ORF">OH76DRAFT_1411710</name>
</gene>
<dbReference type="PANTHER" id="PTHR22904:SF523">
    <property type="entry name" value="STRESS-INDUCED-PHOSPHOPROTEIN 1"/>
    <property type="match status" value="1"/>
</dbReference>
<dbReference type="OrthoDB" id="2942533at2759"/>
<sequence length="401" mass="43756">MANLPPGTTPELMASIQGILSGYQGRGGLDDIMRHLSTQDPSVLENLVNAVASAESSRQVDLENYDYASLPVEQSATWVVQLVHMGYQDATGRVSDSGSPESQPTFQVFVYDERGTYRAADGSGQPGLPSSDFLLTAIKKAIASPIPPFRPQLPEVLMVARKLQAHTAALKPFLDSLPRPFTWRLETAEEEEEVASGVHRENVAGVAKDIRSAESAKERGNKAFASKNREQAVKLYTEAIESLNDAWAQKSSDAEERKIKSMFAVCYSNRAASHLLPGEGQDAKKALDDANNAVKYNPDYAKGYYRKAKAQQLLAQTSGAIDTLTSALSKANLAGEKGLNDALVEAYGGFPQTENELRQFCLDKFRSEAGDKRGRNLSEFRRRAEVRLQEVLGPQASIDGL</sequence>